<protein>
    <submittedName>
        <fullName evidence="1">Uncharacterized protein</fullName>
    </submittedName>
</protein>
<accession>A0A0A9E3Y1</accession>
<organism evidence="1">
    <name type="scientific">Arundo donax</name>
    <name type="common">Giant reed</name>
    <name type="synonym">Donax arundinaceus</name>
    <dbReference type="NCBI Taxonomy" id="35708"/>
    <lineage>
        <taxon>Eukaryota</taxon>
        <taxon>Viridiplantae</taxon>
        <taxon>Streptophyta</taxon>
        <taxon>Embryophyta</taxon>
        <taxon>Tracheophyta</taxon>
        <taxon>Spermatophyta</taxon>
        <taxon>Magnoliopsida</taxon>
        <taxon>Liliopsida</taxon>
        <taxon>Poales</taxon>
        <taxon>Poaceae</taxon>
        <taxon>PACMAD clade</taxon>
        <taxon>Arundinoideae</taxon>
        <taxon>Arundineae</taxon>
        <taxon>Arundo</taxon>
    </lineage>
</organism>
<reference evidence="1" key="1">
    <citation type="submission" date="2014-09" db="EMBL/GenBank/DDBJ databases">
        <authorList>
            <person name="Magalhaes I.L.F."/>
            <person name="Oliveira U."/>
            <person name="Santos F.R."/>
            <person name="Vidigal T.H.D.A."/>
            <person name="Brescovit A.D."/>
            <person name="Santos A.J."/>
        </authorList>
    </citation>
    <scope>NUCLEOTIDE SEQUENCE</scope>
    <source>
        <tissue evidence="1">Shoot tissue taken approximately 20 cm above the soil surface</tissue>
    </source>
</reference>
<dbReference type="AlphaFoldDB" id="A0A0A9E3Y1"/>
<reference evidence="1" key="2">
    <citation type="journal article" date="2015" name="Data Brief">
        <title>Shoot transcriptome of the giant reed, Arundo donax.</title>
        <authorList>
            <person name="Barrero R.A."/>
            <person name="Guerrero F.D."/>
            <person name="Moolhuijzen P."/>
            <person name="Goolsby J.A."/>
            <person name="Tidwell J."/>
            <person name="Bellgard S.E."/>
            <person name="Bellgard M.I."/>
        </authorList>
    </citation>
    <scope>NUCLEOTIDE SEQUENCE</scope>
    <source>
        <tissue evidence="1">Shoot tissue taken approximately 20 cm above the soil surface</tissue>
    </source>
</reference>
<name>A0A0A9E3Y1_ARUDO</name>
<proteinExistence type="predicted"/>
<sequence length="142" mass="15720">MTCRIGTTSLCLFKKDDLNFTSHDIIWIACCLIFISRSWFAQTSRENCTIDVTESPRSGAGDSISSSKISKAMEATSSSPLARHCLDTFKILGTNSRNIFTMSPPSLTYSMKDPTAFSAAILTRELVSSCRHFSKIGCKLFR</sequence>
<dbReference type="EMBL" id="GBRH01207223">
    <property type="protein sequence ID" value="JAD90672.1"/>
    <property type="molecule type" value="Transcribed_RNA"/>
</dbReference>
<evidence type="ECO:0000313" key="1">
    <source>
        <dbReference type="EMBL" id="JAD90672.1"/>
    </source>
</evidence>